<dbReference type="Pfam" id="PF01548">
    <property type="entry name" value="DEDD_Tnp_IS110"/>
    <property type="match status" value="1"/>
</dbReference>
<protein>
    <submittedName>
        <fullName evidence="2">Transposase</fullName>
    </submittedName>
</protein>
<evidence type="ECO:0000259" key="1">
    <source>
        <dbReference type="Pfam" id="PF01548"/>
    </source>
</evidence>
<dbReference type="Proteomes" id="UP000813018">
    <property type="component" value="Unassembled WGS sequence"/>
</dbReference>
<proteinExistence type="predicted"/>
<comment type="caution">
    <text evidence="2">The sequence shown here is derived from an EMBL/GenBank/DDBJ whole genome shotgun (WGS) entry which is preliminary data.</text>
</comment>
<keyword evidence="3" id="KW-1185">Reference proteome</keyword>
<accession>A0ABS7CVF7</accession>
<evidence type="ECO:0000313" key="2">
    <source>
        <dbReference type="EMBL" id="MBW7467807.1"/>
    </source>
</evidence>
<name>A0ABS7CVF7_9BACT</name>
<feature type="domain" description="Transposase IS110-like N-terminal" evidence="1">
    <location>
        <begin position="22"/>
        <end position="92"/>
    </location>
</feature>
<reference evidence="2 3" key="1">
    <citation type="journal article" date="2016" name="Int. J. Syst. Evol. Microbiol.">
        <title>Pontibacter aydingkolensis sp. nov., isolated from soil of a salt lake.</title>
        <authorList>
            <person name="Osman G."/>
            <person name="Zhang T."/>
            <person name="Lou K."/>
            <person name="Gao Y."/>
            <person name="Chang W."/>
            <person name="Lin Q."/>
            <person name="Yang H.M."/>
            <person name="Huo X.D."/>
            <person name="Wang N."/>
        </authorList>
    </citation>
    <scope>NUCLEOTIDE SEQUENCE [LARGE SCALE GENOMIC DNA]</scope>
    <source>
        <strain evidence="2 3">KACC 19255</strain>
    </source>
</reference>
<gene>
    <name evidence="2" type="ORF">K0O23_12085</name>
</gene>
<sequence>MKKQTFTRKSVVNLPLVNPNAAGIDVGDTIHAVAVPEDRGPEPVRSFGTMTGDLEAIAVWLLECGVDTVAMESTGVYWKPLFTLLIQQGLEV</sequence>
<dbReference type="EMBL" id="JAHYXK010000009">
    <property type="protein sequence ID" value="MBW7467807.1"/>
    <property type="molecule type" value="Genomic_DNA"/>
</dbReference>
<organism evidence="2 3">
    <name type="scientific">Pontibacter aydingkolensis</name>
    <dbReference type="NCBI Taxonomy" id="1911536"/>
    <lineage>
        <taxon>Bacteria</taxon>
        <taxon>Pseudomonadati</taxon>
        <taxon>Bacteroidota</taxon>
        <taxon>Cytophagia</taxon>
        <taxon>Cytophagales</taxon>
        <taxon>Hymenobacteraceae</taxon>
        <taxon>Pontibacter</taxon>
    </lineage>
</organism>
<dbReference type="InterPro" id="IPR002525">
    <property type="entry name" value="Transp_IS110-like_N"/>
</dbReference>
<evidence type="ECO:0000313" key="3">
    <source>
        <dbReference type="Proteomes" id="UP000813018"/>
    </source>
</evidence>